<evidence type="ECO:0000256" key="3">
    <source>
        <dbReference type="ARBA" id="ARBA00022833"/>
    </source>
</evidence>
<dbReference type="InterPro" id="IPR038896">
    <property type="entry name" value="RNF170"/>
</dbReference>
<evidence type="ECO:0000256" key="1">
    <source>
        <dbReference type="ARBA" id="ARBA00022723"/>
    </source>
</evidence>
<protein>
    <recommendedName>
        <fullName evidence="7">RING-type domain-containing protein</fullName>
    </recommendedName>
</protein>
<dbReference type="InterPro" id="IPR001841">
    <property type="entry name" value="Znf_RING"/>
</dbReference>
<feature type="compositionally biased region" description="Basic and acidic residues" evidence="5">
    <location>
        <begin position="19"/>
        <end position="42"/>
    </location>
</feature>
<evidence type="ECO:0000256" key="4">
    <source>
        <dbReference type="PROSITE-ProRule" id="PRU00175"/>
    </source>
</evidence>
<evidence type="ECO:0000313" key="9">
    <source>
        <dbReference type="Proteomes" id="UP001318860"/>
    </source>
</evidence>
<organism evidence="8 9">
    <name type="scientific">Rehmannia glutinosa</name>
    <name type="common">Chinese foxglove</name>
    <dbReference type="NCBI Taxonomy" id="99300"/>
    <lineage>
        <taxon>Eukaryota</taxon>
        <taxon>Viridiplantae</taxon>
        <taxon>Streptophyta</taxon>
        <taxon>Embryophyta</taxon>
        <taxon>Tracheophyta</taxon>
        <taxon>Spermatophyta</taxon>
        <taxon>Magnoliopsida</taxon>
        <taxon>eudicotyledons</taxon>
        <taxon>Gunneridae</taxon>
        <taxon>Pentapetalae</taxon>
        <taxon>asterids</taxon>
        <taxon>lamiids</taxon>
        <taxon>Lamiales</taxon>
        <taxon>Orobanchaceae</taxon>
        <taxon>Rehmannieae</taxon>
        <taxon>Rehmannia</taxon>
    </lineage>
</organism>
<proteinExistence type="predicted"/>
<accession>A0ABR0VC43</accession>
<feature type="transmembrane region" description="Helical" evidence="6">
    <location>
        <begin position="159"/>
        <end position="181"/>
    </location>
</feature>
<dbReference type="InterPro" id="IPR013083">
    <property type="entry name" value="Znf_RING/FYVE/PHD"/>
</dbReference>
<dbReference type="InterPro" id="IPR027370">
    <property type="entry name" value="Znf-RING_euk"/>
</dbReference>
<sequence length="265" mass="30321">MKMDNDNLGVRRFHREIEMEKVNKGQGNEERKMEDGASHDWEEKEEEMGGGSENEIEFGGVNEINGKVGGYNKDMPPVDDVCPICFDRFTIPCRSNCGHWFCASCILQCWMFRSSIQPCKCPLCCCRIVNLKPETSPLTQLPADDTVEVLKKVRQYNGLYITGVLGVFHRVLALPLFMGRIFRVLIDPDGLRCIYYGMRIIGLFLALMYEKWEFEFVPTGGLGIQRTFDMVASVLILTLFFIGVGYRYVLRGRVRRLAAVQTWDS</sequence>
<dbReference type="PROSITE" id="PS50089">
    <property type="entry name" value="ZF_RING_2"/>
    <property type="match status" value="1"/>
</dbReference>
<feature type="domain" description="RING-type" evidence="7">
    <location>
        <begin position="82"/>
        <end position="124"/>
    </location>
</feature>
<dbReference type="InterPro" id="IPR017907">
    <property type="entry name" value="Znf_RING_CS"/>
</dbReference>
<evidence type="ECO:0000313" key="8">
    <source>
        <dbReference type="EMBL" id="KAK6131896.1"/>
    </source>
</evidence>
<dbReference type="PANTHER" id="PTHR22894">
    <property type="entry name" value="RING-TYPE DOMAIN-CONTAINING PROTEIN"/>
    <property type="match status" value="1"/>
</dbReference>
<keyword evidence="3" id="KW-0862">Zinc</keyword>
<keyword evidence="9" id="KW-1185">Reference proteome</keyword>
<dbReference type="PROSITE" id="PS00518">
    <property type="entry name" value="ZF_RING_1"/>
    <property type="match status" value="1"/>
</dbReference>
<evidence type="ECO:0000256" key="6">
    <source>
        <dbReference type="SAM" id="Phobius"/>
    </source>
</evidence>
<evidence type="ECO:0000256" key="2">
    <source>
        <dbReference type="ARBA" id="ARBA00022771"/>
    </source>
</evidence>
<evidence type="ECO:0000259" key="7">
    <source>
        <dbReference type="PROSITE" id="PS50089"/>
    </source>
</evidence>
<feature type="transmembrane region" description="Helical" evidence="6">
    <location>
        <begin position="230"/>
        <end position="249"/>
    </location>
</feature>
<dbReference type="Gene3D" id="3.30.40.10">
    <property type="entry name" value="Zinc/RING finger domain, C3HC4 (zinc finger)"/>
    <property type="match status" value="1"/>
</dbReference>
<dbReference type="Pfam" id="PF13445">
    <property type="entry name" value="zf-RING_UBOX"/>
    <property type="match status" value="1"/>
</dbReference>
<gene>
    <name evidence="8" type="ORF">DH2020_034369</name>
</gene>
<name>A0ABR0VC43_REHGL</name>
<dbReference type="Proteomes" id="UP001318860">
    <property type="component" value="Unassembled WGS sequence"/>
</dbReference>
<dbReference type="PANTHER" id="PTHR22894:SF6">
    <property type="entry name" value="E3 UBIQUITIN-PROTEIN LIGASE RNF170-LIKE ISOFORM X1"/>
    <property type="match status" value="1"/>
</dbReference>
<dbReference type="EMBL" id="JABTTQ020001327">
    <property type="protein sequence ID" value="KAK6131896.1"/>
    <property type="molecule type" value="Genomic_DNA"/>
</dbReference>
<feature type="region of interest" description="Disordered" evidence="5">
    <location>
        <begin position="19"/>
        <end position="56"/>
    </location>
</feature>
<evidence type="ECO:0000256" key="5">
    <source>
        <dbReference type="SAM" id="MobiDB-lite"/>
    </source>
</evidence>
<reference evidence="8 9" key="1">
    <citation type="journal article" date="2021" name="Comput. Struct. Biotechnol. J.">
        <title>De novo genome assembly of the potent medicinal plant Rehmannia glutinosa using nanopore technology.</title>
        <authorList>
            <person name="Ma L."/>
            <person name="Dong C."/>
            <person name="Song C."/>
            <person name="Wang X."/>
            <person name="Zheng X."/>
            <person name="Niu Y."/>
            <person name="Chen S."/>
            <person name="Feng W."/>
        </authorList>
    </citation>
    <scope>NUCLEOTIDE SEQUENCE [LARGE SCALE GENOMIC DNA]</scope>
    <source>
        <strain evidence="8">DH-2019</strain>
    </source>
</reference>
<keyword evidence="6" id="KW-1133">Transmembrane helix</keyword>
<dbReference type="SUPFAM" id="SSF57850">
    <property type="entry name" value="RING/U-box"/>
    <property type="match status" value="1"/>
</dbReference>
<dbReference type="SMART" id="SM00184">
    <property type="entry name" value="RING"/>
    <property type="match status" value="1"/>
</dbReference>
<keyword evidence="6" id="KW-0812">Transmembrane</keyword>
<keyword evidence="6" id="KW-0472">Membrane</keyword>
<comment type="caution">
    <text evidence="8">The sequence shown here is derived from an EMBL/GenBank/DDBJ whole genome shotgun (WGS) entry which is preliminary data.</text>
</comment>
<keyword evidence="1" id="KW-0479">Metal-binding</keyword>
<keyword evidence="2 4" id="KW-0863">Zinc-finger</keyword>